<keyword evidence="2" id="KW-0238">DNA-binding</keyword>
<dbReference type="InterPro" id="IPR036390">
    <property type="entry name" value="WH_DNA-bd_sf"/>
</dbReference>
<dbReference type="SUPFAM" id="SSF46785">
    <property type="entry name" value="Winged helix' DNA-binding domain"/>
    <property type="match status" value="1"/>
</dbReference>
<keyword evidence="3" id="KW-0804">Transcription</keyword>
<sequence>MVTARRARPRPPGSKADYVHEVLREEIMSGQLMAGAAVPQDEIARRLGVSITPVREALRRLESEGLISYRSHRGATVSELSAAAAGELYLLRGAIEGLCARLAAVRITDGELTTLRELHERMLGEHEAGVVDEIAEHSRQFHDLIARAGGPAFLADHLSSIWKNHPVPAESSLWHRPEEAERFLDAHRELLDALADHDPQRAEHVMVAHLELAGAARNATG</sequence>
<dbReference type="PANTHER" id="PTHR43537">
    <property type="entry name" value="TRANSCRIPTIONAL REGULATOR, GNTR FAMILY"/>
    <property type="match status" value="1"/>
</dbReference>
<dbReference type="Gene3D" id="1.20.120.530">
    <property type="entry name" value="GntR ligand-binding domain-like"/>
    <property type="match status" value="1"/>
</dbReference>
<feature type="domain" description="HTH gntR-type" evidence="4">
    <location>
        <begin position="13"/>
        <end position="80"/>
    </location>
</feature>
<accession>A0ABP9NI63</accession>
<proteinExistence type="predicted"/>
<evidence type="ECO:0000313" key="6">
    <source>
        <dbReference type="Proteomes" id="UP001500804"/>
    </source>
</evidence>
<dbReference type="SUPFAM" id="SSF48008">
    <property type="entry name" value="GntR ligand-binding domain-like"/>
    <property type="match status" value="1"/>
</dbReference>
<protein>
    <recommendedName>
        <fullName evidence="4">HTH gntR-type domain-containing protein</fullName>
    </recommendedName>
</protein>
<evidence type="ECO:0000313" key="5">
    <source>
        <dbReference type="EMBL" id="GAA5114676.1"/>
    </source>
</evidence>
<dbReference type="PROSITE" id="PS50949">
    <property type="entry name" value="HTH_GNTR"/>
    <property type="match status" value="1"/>
</dbReference>
<evidence type="ECO:0000256" key="2">
    <source>
        <dbReference type="ARBA" id="ARBA00023125"/>
    </source>
</evidence>
<dbReference type="PRINTS" id="PR00033">
    <property type="entry name" value="HTHASNC"/>
</dbReference>
<dbReference type="RefSeq" id="WP_345603810.1">
    <property type="nucleotide sequence ID" value="NZ_BAABJO010000004.1"/>
</dbReference>
<keyword evidence="1" id="KW-0805">Transcription regulation</keyword>
<dbReference type="SMART" id="SM00895">
    <property type="entry name" value="FCD"/>
    <property type="match status" value="1"/>
</dbReference>
<name>A0ABP9NI63_9PSEU</name>
<gene>
    <name evidence="5" type="ORF">GCM10023320_12310</name>
</gene>
<dbReference type="SMART" id="SM00345">
    <property type="entry name" value="HTH_GNTR"/>
    <property type="match status" value="1"/>
</dbReference>
<dbReference type="Pfam" id="PF07729">
    <property type="entry name" value="FCD"/>
    <property type="match status" value="1"/>
</dbReference>
<dbReference type="Pfam" id="PF00392">
    <property type="entry name" value="GntR"/>
    <property type="match status" value="1"/>
</dbReference>
<organism evidence="5 6">
    <name type="scientific">Pseudonocardia adelaidensis</name>
    <dbReference type="NCBI Taxonomy" id="648754"/>
    <lineage>
        <taxon>Bacteria</taxon>
        <taxon>Bacillati</taxon>
        <taxon>Actinomycetota</taxon>
        <taxon>Actinomycetes</taxon>
        <taxon>Pseudonocardiales</taxon>
        <taxon>Pseudonocardiaceae</taxon>
        <taxon>Pseudonocardia</taxon>
    </lineage>
</organism>
<dbReference type="CDD" id="cd07377">
    <property type="entry name" value="WHTH_GntR"/>
    <property type="match status" value="1"/>
</dbReference>
<dbReference type="PANTHER" id="PTHR43537:SF49">
    <property type="entry name" value="TRANSCRIPTIONAL REGULATORY PROTEIN"/>
    <property type="match status" value="1"/>
</dbReference>
<evidence type="ECO:0000256" key="3">
    <source>
        <dbReference type="ARBA" id="ARBA00023163"/>
    </source>
</evidence>
<dbReference type="InterPro" id="IPR036388">
    <property type="entry name" value="WH-like_DNA-bd_sf"/>
</dbReference>
<comment type="caution">
    <text evidence="5">The sequence shown here is derived from an EMBL/GenBank/DDBJ whole genome shotgun (WGS) entry which is preliminary data.</text>
</comment>
<dbReference type="Proteomes" id="UP001500804">
    <property type="component" value="Unassembled WGS sequence"/>
</dbReference>
<dbReference type="Gene3D" id="1.10.10.10">
    <property type="entry name" value="Winged helix-like DNA-binding domain superfamily/Winged helix DNA-binding domain"/>
    <property type="match status" value="1"/>
</dbReference>
<dbReference type="InterPro" id="IPR008920">
    <property type="entry name" value="TF_FadR/GntR_C"/>
</dbReference>
<keyword evidence="6" id="KW-1185">Reference proteome</keyword>
<evidence type="ECO:0000259" key="4">
    <source>
        <dbReference type="PROSITE" id="PS50949"/>
    </source>
</evidence>
<dbReference type="EMBL" id="BAABJO010000004">
    <property type="protein sequence ID" value="GAA5114676.1"/>
    <property type="molecule type" value="Genomic_DNA"/>
</dbReference>
<reference evidence="6" key="1">
    <citation type="journal article" date="2019" name="Int. J. Syst. Evol. Microbiol.">
        <title>The Global Catalogue of Microorganisms (GCM) 10K type strain sequencing project: providing services to taxonomists for standard genome sequencing and annotation.</title>
        <authorList>
            <consortium name="The Broad Institute Genomics Platform"/>
            <consortium name="The Broad Institute Genome Sequencing Center for Infectious Disease"/>
            <person name="Wu L."/>
            <person name="Ma J."/>
        </authorList>
    </citation>
    <scope>NUCLEOTIDE SEQUENCE [LARGE SCALE GENOMIC DNA]</scope>
    <source>
        <strain evidence="6">JCM 18302</strain>
    </source>
</reference>
<dbReference type="InterPro" id="IPR000485">
    <property type="entry name" value="AsnC-type_HTH_dom"/>
</dbReference>
<dbReference type="InterPro" id="IPR000524">
    <property type="entry name" value="Tscrpt_reg_HTH_GntR"/>
</dbReference>
<dbReference type="InterPro" id="IPR011711">
    <property type="entry name" value="GntR_C"/>
</dbReference>
<evidence type="ECO:0000256" key="1">
    <source>
        <dbReference type="ARBA" id="ARBA00023015"/>
    </source>
</evidence>